<dbReference type="AlphaFoldDB" id="A0A6P5FW01"/>
<reference evidence="12" key="1">
    <citation type="journal article" date="2015" name="Nat. Genet.">
        <title>The pineapple genome and the evolution of CAM photosynthesis.</title>
        <authorList>
            <person name="Ming R."/>
            <person name="VanBuren R."/>
            <person name="Wai C.M."/>
            <person name="Tang H."/>
            <person name="Schatz M.C."/>
            <person name="Bowers J.E."/>
            <person name="Lyons E."/>
            <person name="Wang M.L."/>
            <person name="Chen J."/>
            <person name="Biggers E."/>
            <person name="Zhang J."/>
            <person name="Huang L."/>
            <person name="Zhang L."/>
            <person name="Miao W."/>
            <person name="Zhang J."/>
            <person name="Ye Z."/>
            <person name="Miao C."/>
            <person name="Lin Z."/>
            <person name="Wang H."/>
            <person name="Zhou H."/>
            <person name="Yim W.C."/>
            <person name="Priest H.D."/>
            <person name="Zheng C."/>
            <person name="Woodhouse M."/>
            <person name="Edger P.P."/>
            <person name="Guyot R."/>
            <person name="Guo H.B."/>
            <person name="Guo H."/>
            <person name="Zheng G."/>
            <person name="Singh R."/>
            <person name="Sharma A."/>
            <person name="Min X."/>
            <person name="Zheng Y."/>
            <person name="Lee H."/>
            <person name="Gurtowski J."/>
            <person name="Sedlazeck F.J."/>
            <person name="Harkess A."/>
            <person name="McKain M.R."/>
            <person name="Liao Z."/>
            <person name="Fang J."/>
            <person name="Liu J."/>
            <person name="Zhang X."/>
            <person name="Zhang Q."/>
            <person name="Hu W."/>
            <person name="Qin Y."/>
            <person name="Wang K."/>
            <person name="Chen L.Y."/>
            <person name="Shirley N."/>
            <person name="Lin Y.R."/>
            <person name="Liu L.Y."/>
            <person name="Hernandez A.G."/>
            <person name="Wright C.L."/>
            <person name="Bulone V."/>
            <person name="Tuskan G.A."/>
            <person name="Heath K."/>
            <person name="Zee F."/>
            <person name="Moore P.H."/>
            <person name="Sunkar R."/>
            <person name="Leebens-Mack J.H."/>
            <person name="Mockler T."/>
            <person name="Bennetzen J.L."/>
            <person name="Freeling M."/>
            <person name="Sankoff D."/>
            <person name="Paterson A.H."/>
            <person name="Zhu X."/>
            <person name="Yang X."/>
            <person name="Smith J.A."/>
            <person name="Cushman J.C."/>
            <person name="Paull R.E."/>
            <person name="Yu Q."/>
        </authorList>
    </citation>
    <scope>NUCLEOTIDE SEQUENCE [LARGE SCALE GENOMIC DNA]</scope>
    <source>
        <strain evidence="12">cv. F153</strain>
    </source>
</reference>
<keyword evidence="5" id="KW-0735">Signal-anchor</keyword>
<dbReference type="RefSeq" id="XP_020100491.1">
    <property type="nucleotide sequence ID" value="XM_020244902.1"/>
</dbReference>
<feature type="region of interest" description="Disordered" evidence="9">
    <location>
        <begin position="61"/>
        <end position="88"/>
    </location>
</feature>
<comment type="similarity">
    <text evidence="2">Belongs to the PC-esterase family. TBL subfamily.</text>
</comment>
<evidence type="ECO:0000256" key="2">
    <source>
        <dbReference type="ARBA" id="ARBA00007727"/>
    </source>
</evidence>
<evidence type="ECO:0000256" key="4">
    <source>
        <dbReference type="ARBA" id="ARBA00022692"/>
    </source>
</evidence>
<dbReference type="InterPro" id="IPR025846">
    <property type="entry name" value="TBL_N"/>
</dbReference>
<evidence type="ECO:0000256" key="9">
    <source>
        <dbReference type="SAM" id="MobiDB-lite"/>
    </source>
</evidence>
<reference evidence="13" key="2">
    <citation type="submission" date="2025-08" db="UniProtKB">
        <authorList>
            <consortium name="RefSeq"/>
        </authorList>
    </citation>
    <scope>IDENTIFICATION</scope>
    <source>
        <tissue evidence="13">Leaf</tissue>
    </source>
</reference>
<dbReference type="Proteomes" id="UP000515123">
    <property type="component" value="Linkage group 12"/>
</dbReference>
<evidence type="ECO:0000313" key="12">
    <source>
        <dbReference type="Proteomes" id="UP000515123"/>
    </source>
</evidence>
<dbReference type="InterPro" id="IPR029962">
    <property type="entry name" value="TBL"/>
</dbReference>
<keyword evidence="6" id="KW-1133">Transmembrane helix</keyword>
<sequence>MGSEWEPWAPGLQRRRSSHVMAKLFVSALLVGVSFRLFFCSSSSSAPANAGVFVVLPKDRDGSSSSFDDDNIVRDGKVRNGSQASQNTVIPEAPIPVITPDVDKEKEASKEGSQASQNTVIPEAPIPVITPDVDKEKEASKEENCDIFNGEWIPNPSGPAYTNESCRFIEPPQNCMKNGRPDTGYLYWRWKPYSCDVPPFDAVKFLDAMRNKSWALIGDSILRNHVQSLICLLSKAEEAVEVYHDETYKSRRWHFPSHNFTLSLIWAPFLIKADIFENDDGESKSELELHLDTLELNWTDQYPTFDYIVISGGQWFLKTAIYLENRTVMGCHYCPKRNLTELGLEYSYRKALRLVFDFITSSPHKPVVIYRTWTPDHFENGEWFSGGTCNRTKPYKKGEFKGRDVDHLMRGIELEEFERAVAAHGLENAGRLKILDTYPLSLLRPDGHSGPYRTFHPFDKGENLNVQNDCLHWCLPGPVDTWNDLIMEMVFELMKLS</sequence>
<name>A0A6P5FW01_ANACO</name>
<gene>
    <name evidence="13" type="primary">LOC109718598</name>
</gene>
<dbReference type="Gramene" id="Aco000357.1.mrna1">
    <property type="protein sequence ID" value="Aco000357.1.mrna1"/>
    <property type="gene ID" value="Aco000357.1.path1"/>
</dbReference>
<dbReference type="GO" id="GO:1990538">
    <property type="term" value="F:xylan O-acetyltransferase activity"/>
    <property type="evidence" value="ECO:0007669"/>
    <property type="project" value="UniProtKB-ARBA"/>
</dbReference>
<dbReference type="PANTHER" id="PTHR32285">
    <property type="entry name" value="PROTEIN TRICHOME BIREFRINGENCE-LIKE 9-RELATED"/>
    <property type="match status" value="1"/>
</dbReference>
<keyword evidence="12" id="KW-1185">Reference proteome</keyword>
<comment type="subcellular location">
    <subcellularLocation>
        <location evidence="1">Golgi apparatus membrane</location>
        <topology evidence="1">Single-pass type II membrane protein</topology>
    </subcellularLocation>
</comment>
<evidence type="ECO:0000256" key="3">
    <source>
        <dbReference type="ARBA" id="ARBA00022679"/>
    </source>
</evidence>
<dbReference type="GO" id="GO:0000139">
    <property type="term" value="C:Golgi membrane"/>
    <property type="evidence" value="ECO:0007669"/>
    <property type="project" value="UniProtKB-SubCell"/>
</dbReference>
<evidence type="ECO:0000256" key="7">
    <source>
        <dbReference type="ARBA" id="ARBA00023034"/>
    </source>
</evidence>
<evidence type="ECO:0000256" key="6">
    <source>
        <dbReference type="ARBA" id="ARBA00022989"/>
    </source>
</evidence>
<dbReference type="PANTHER" id="PTHR32285:SF324">
    <property type="entry name" value="PROTEIN TRICHOME BIREFRINGENCE-LIKE 25"/>
    <property type="match status" value="1"/>
</dbReference>
<keyword evidence="8" id="KW-0472">Membrane</keyword>
<dbReference type="GeneID" id="109718598"/>
<proteinExistence type="inferred from homology"/>
<evidence type="ECO:0000256" key="5">
    <source>
        <dbReference type="ARBA" id="ARBA00022968"/>
    </source>
</evidence>
<protein>
    <submittedName>
        <fullName evidence="13">Protein trichome birefringence-like 23 isoform X1</fullName>
    </submittedName>
</protein>
<dbReference type="Pfam" id="PF13839">
    <property type="entry name" value="PC-Esterase"/>
    <property type="match status" value="1"/>
</dbReference>
<feature type="domain" description="Trichome birefringence-like N-terminal" evidence="11">
    <location>
        <begin position="143"/>
        <end position="196"/>
    </location>
</feature>
<evidence type="ECO:0000313" key="13">
    <source>
        <dbReference type="RefSeq" id="XP_020100491.1"/>
    </source>
</evidence>
<evidence type="ECO:0000256" key="8">
    <source>
        <dbReference type="ARBA" id="ARBA00023136"/>
    </source>
</evidence>
<evidence type="ECO:0000259" key="10">
    <source>
        <dbReference type="Pfam" id="PF13839"/>
    </source>
</evidence>
<feature type="domain" description="Trichome birefringence-like C-terminal" evidence="10">
    <location>
        <begin position="197"/>
        <end position="489"/>
    </location>
</feature>
<keyword evidence="3" id="KW-0808">Transferase</keyword>
<organism evidence="12 13">
    <name type="scientific">Ananas comosus</name>
    <name type="common">Pineapple</name>
    <name type="synonym">Ananas ananas</name>
    <dbReference type="NCBI Taxonomy" id="4615"/>
    <lineage>
        <taxon>Eukaryota</taxon>
        <taxon>Viridiplantae</taxon>
        <taxon>Streptophyta</taxon>
        <taxon>Embryophyta</taxon>
        <taxon>Tracheophyta</taxon>
        <taxon>Spermatophyta</taxon>
        <taxon>Magnoliopsida</taxon>
        <taxon>Liliopsida</taxon>
        <taxon>Poales</taxon>
        <taxon>Bromeliaceae</taxon>
        <taxon>Bromelioideae</taxon>
        <taxon>Ananas</taxon>
    </lineage>
</organism>
<dbReference type="InterPro" id="IPR026057">
    <property type="entry name" value="TBL_C"/>
</dbReference>
<accession>A0A6P5FW01</accession>
<keyword evidence="7" id="KW-0333">Golgi apparatus</keyword>
<dbReference type="OrthoDB" id="630188at2759"/>
<evidence type="ECO:0000256" key="1">
    <source>
        <dbReference type="ARBA" id="ARBA00004323"/>
    </source>
</evidence>
<keyword evidence="4" id="KW-0812">Transmembrane</keyword>
<evidence type="ECO:0000259" key="11">
    <source>
        <dbReference type="Pfam" id="PF14416"/>
    </source>
</evidence>
<dbReference type="Pfam" id="PF14416">
    <property type="entry name" value="PMR5N"/>
    <property type="match status" value="1"/>
</dbReference>